<keyword evidence="3" id="KW-1185">Reference proteome</keyword>
<protein>
    <submittedName>
        <fullName evidence="2">Uncharacterized protein</fullName>
    </submittedName>
</protein>
<reference evidence="2 3" key="1">
    <citation type="journal article" date="2021" name="BMC Genomics">
        <title>Datura genome reveals duplications of psychoactive alkaloid biosynthetic genes and high mutation rate following tissue culture.</title>
        <authorList>
            <person name="Rajewski A."/>
            <person name="Carter-House D."/>
            <person name="Stajich J."/>
            <person name="Litt A."/>
        </authorList>
    </citation>
    <scope>NUCLEOTIDE SEQUENCE [LARGE SCALE GENOMIC DNA]</scope>
    <source>
        <strain evidence="2">AR-01</strain>
    </source>
</reference>
<accession>A0ABS8TMD5</accession>
<feature type="compositionally biased region" description="Basic and acidic residues" evidence="1">
    <location>
        <begin position="36"/>
        <end position="46"/>
    </location>
</feature>
<dbReference type="Proteomes" id="UP000823775">
    <property type="component" value="Unassembled WGS sequence"/>
</dbReference>
<feature type="region of interest" description="Disordered" evidence="1">
    <location>
        <begin position="36"/>
        <end position="83"/>
    </location>
</feature>
<proteinExistence type="predicted"/>
<organism evidence="2 3">
    <name type="scientific">Datura stramonium</name>
    <name type="common">Jimsonweed</name>
    <name type="synonym">Common thornapple</name>
    <dbReference type="NCBI Taxonomy" id="4076"/>
    <lineage>
        <taxon>Eukaryota</taxon>
        <taxon>Viridiplantae</taxon>
        <taxon>Streptophyta</taxon>
        <taxon>Embryophyta</taxon>
        <taxon>Tracheophyta</taxon>
        <taxon>Spermatophyta</taxon>
        <taxon>Magnoliopsida</taxon>
        <taxon>eudicotyledons</taxon>
        <taxon>Gunneridae</taxon>
        <taxon>Pentapetalae</taxon>
        <taxon>asterids</taxon>
        <taxon>lamiids</taxon>
        <taxon>Solanales</taxon>
        <taxon>Solanaceae</taxon>
        <taxon>Solanoideae</taxon>
        <taxon>Datureae</taxon>
        <taxon>Datura</taxon>
    </lineage>
</organism>
<evidence type="ECO:0000313" key="2">
    <source>
        <dbReference type="EMBL" id="MCD7472056.1"/>
    </source>
</evidence>
<comment type="caution">
    <text evidence="2">The sequence shown here is derived from an EMBL/GenBank/DDBJ whole genome shotgun (WGS) entry which is preliminary data.</text>
</comment>
<sequence length="83" mass="8910">MEDGSAGLVPLGWVGVEGEKDAVIVRRVLVEVRRKNRGKEEGREAGSWRGVSGGVSGGRIVRGEKREKRRGQGKRCSLPGVGI</sequence>
<evidence type="ECO:0000256" key="1">
    <source>
        <dbReference type="SAM" id="MobiDB-lite"/>
    </source>
</evidence>
<gene>
    <name evidence="2" type="ORF">HAX54_012943</name>
</gene>
<dbReference type="EMBL" id="JACEIK010001767">
    <property type="protein sequence ID" value="MCD7472056.1"/>
    <property type="molecule type" value="Genomic_DNA"/>
</dbReference>
<evidence type="ECO:0000313" key="3">
    <source>
        <dbReference type="Proteomes" id="UP000823775"/>
    </source>
</evidence>
<name>A0ABS8TMD5_DATST</name>